<evidence type="ECO:0000256" key="9">
    <source>
        <dbReference type="RuleBase" id="RU003515"/>
    </source>
</evidence>
<evidence type="ECO:0000256" key="3">
    <source>
        <dbReference type="ARBA" id="ARBA00007058"/>
    </source>
</evidence>
<dbReference type="EMBL" id="KI546135">
    <property type="protein sequence ID" value="EST43703.1"/>
    <property type="molecule type" value="Genomic_DNA"/>
</dbReference>
<evidence type="ECO:0000313" key="12">
    <source>
        <dbReference type="EMBL" id="KAH0577690.1"/>
    </source>
</evidence>
<dbReference type="GO" id="GO:0003723">
    <property type="term" value="F:RNA binding"/>
    <property type="evidence" value="ECO:0007669"/>
    <property type="project" value="UniProtKB-UniRule"/>
</dbReference>
<dbReference type="SUPFAM" id="SSF53098">
    <property type="entry name" value="Ribonuclease H-like"/>
    <property type="match status" value="1"/>
</dbReference>
<dbReference type="InterPro" id="IPR024567">
    <property type="entry name" value="RNase_HII/HIII_dom"/>
</dbReference>
<dbReference type="GO" id="GO:0032299">
    <property type="term" value="C:ribonuclease H2 complex"/>
    <property type="evidence" value="ECO:0007669"/>
    <property type="project" value="TreeGrafter"/>
</dbReference>
<feature type="domain" description="RNase H type-2" evidence="10">
    <location>
        <begin position="2"/>
        <end position="211"/>
    </location>
</feature>
<dbReference type="EMBL" id="AUWU02000001">
    <property type="protein sequence ID" value="KAH0577690.1"/>
    <property type="molecule type" value="Genomic_DNA"/>
</dbReference>
<comment type="cofactor">
    <cofactor evidence="2">
        <name>Mg(2+)</name>
        <dbReference type="ChEBI" id="CHEBI:18420"/>
    </cofactor>
</comment>
<gene>
    <name evidence="11" type="ORF">SS50377_16756</name>
    <name evidence="12" type="ORF">SS50377_21044</name>
</gene>
<keyword evidence="7 8" id="KW-0378">Hydrolase</keyword>
<dbReference type="EC" id="3.1.26.4" evidence="9"/>
<feature type="binding site" evidence="8">
    <location>
        <position position="8"/>
    </location>
    <ligand>
        <name>a divalent metal cation</name>
        <dbReference type="ChEBI" id="CHEBI:60240"/>
    </ligand>
</feature>
<dbReference type="InterPro" id="IPR004649">
    <property type="entry name" value="RNase_H2_suA"/>
</dbReference>
<dbReference type="GO" id="GO:0043137">
    <property type="term" value="P:DNA replication, removal of RNA primer"/>
    <property type="evidence" value="ECO:0007669"/>
    <property type="project" value="TreeGrafter"/>
</dbReference>
<proteinExistence type="inferred from homology"/>
<keyword evidence="6 8" id="KW-0255">Endonuclease</keyword>
<comment type="cofactor">
    <cofactor evidence="8">
        <name>Mn(2+)</name>
        <dbReference type="ChEBI" id="CHEBI:29035"/>
    </cofactor>
    <cofactor evidence="8">
        <name>Mg(2+)</name>
        <dbReference type="ChEBI" id="CHEBI:18420"/>
    </cofactor>
    <text evidence="8">Manganese or magnesium. Binds 1 divalent metal ion per monomer in the absence of substrate. May bind a second metal ion after substrate binding.</text>
</comment>
<organism evidence="11">
    <name type="scientific">Spironucleus salmonicida</name>
    <dbReference type="NCBI Taxonomy" id="348837"/>
    <lineage>
        <taxon>Eukaryota</taxon>
        <taxon>Metamonada</taxon>
        <taxon>Diplomonadida</taxon>
        <taxon>Hexamitidae</taxon>
        <taxon>Hexamitinae</taxon>
        <taxon>Spironucleus</taxon>
    </lineage>
</organism>
<feature type="binding site" evidence="8">
    <location>
        <position position="114"/>
    </location>
    <ligand>
        <name>a divalent metal cation</name>
        <dbReference type="ChEBI" id="CHEBI:60240"/>
    </ligand>
</feature>
<dbReference type="GO" id="GO:0046872">
    <property type="term" value="F:metal ion binding"/>
    <property type="evidence" value="ECO:0007669"/>
    <property type="project" value="UniProtKB-KW"/>
</dbReference>
<dbReference type="VEuPathDB" id="GiardiaDB:SS50377_21044"/>
<evidence type="ECO:0000313" key="13">
    <source>
        <dbReference type="Proteomes" id="UP000018208"/>
    </source>
</evidence>
<evidence type="ECO:0000259" key="10">
    <source>
        <dbReference type="PROSITE" id="PS51975"/>
    </source>
</evidence>
<dbReference type="InterPro" id="IPR036397">
    <property type="entry name" value="RNaseH_sf"/>
</dbReference>
<reference evidence="11 12" key="1">
    <citation type="journal article" date="2014" name="PLoS Genet.">
        <title>The Genome of Spironucleus salmonicida Highlights a Fish Pathogen Adapted to Fluctuating Environments.</title>
        <authorList>
            <person name="Xu F."/>
            <person name="Jerlstrom-Hultqvist J."/>
            <person name="Einarsson E."/>
            <person name="Astvaldsson A."/>
            <person name="Svard S.G."/>
            <person name="Andersson J.O."/>
        </authorList>
    </citation>
    <scope>NUCLEOTIDE SEQUENCE</scope>
    <source>
        <strain evidence="12">ATCC 50377</strain>
    </source>
</reference>
<dbReference type="PANTHER" id="PTHR10954">
    <property type="entry name" value="RIBONUCLEASE H2 SUBUNIT A"/>
    <property type="match status" value="1"/>
</dbReference>
<evidence type="ECO:0000256" key="4">
    <source>
        <dbReference type="ARBA" id="ARBA00022722"/>
    </source>
</evidence>
<dbReference type="Pfam" id="PF01351">
    <property type="entry name" value="RNase_HII"/>
    <property type="match status" value="1"/>
</dbReference>
<sequence length="234" mass="26668">MKYVVGIDEAGRGPVLGPMVYGIAAYPEYIHYELKKLGADDSKKLTHQDREKIIIKLKSQPDFYCNTISISARDISEKMLNPNKISLNVLAFTAARDLLIEFSQKFEISHAYIDLISPASQYEQFIQQKLPDLQMTIQAKADAIYPITGAASIVAKLTRDDQIQKQWGSGYPGDEKTITWLRNDQDMLYGFSENVRISWKTCDTLIQEKCKKCVFFGDESLKTQLVNNKYSVYI</sequence>
<comment type="catalytic activity">
    <reaction evidence="1 8 9">
        <text>Endonucleolytic cleavage to 5'-phosphomonoester.</text>
        <dbReference type="EC" id="3.1.26.4"/>
    </reaction>
</comment>
<evidence type="ECO:0000313" key="11">
    <source>
        <dbReference type="EMBL" id="EST43703.1"/>
    </source>
</evidence>
<dbReference type="AlphaFoldDB" id="V6LHE1"/>
<dbReference type="InterPro" id="IPR012337">
    <property type="entry name" value="RNaseH-like_sf"/>
</dbReference>
<dbReference type="GO" id="GO:0004523">
    <property type="term" value="F:RNA-DNA hybrid ribonuclease activity"/>
    <property type="evidence" value="ECO:0007669"/>
    <property type="project" value="UniProtKB-UniRule"/>
</dbReference>
<evidence type="ECO:0000256" key="8">
    <source>
        <dbReference type="PROSITE-ProRule" id="PRU01319"/>
    </source>
</evidence>
<accession>V6LHE1</accession>
<evidence type="ECO:0000256" key="1">
    <source>
        <dbReference type="ARBA" id="ARBA00000077"/>
    </source>
</evidence>
<dbReference type="FunFam" id="1.10.10.460:FF:000001">
    <property type="entry name" value="Ribonuclease"/>
    <property type="match status" value="1"/>
</dbReference>
<dbReference type="GO" id="GO:0006298">
    <property type="term" value="P:mismatch repair"/>
    <property type="evidence" value="ECO:0007669"/>
    <property type="project" value="TreeGrafter"/>
</dbReference>
<dbReference type="Proteomes" id="UP000018208">
    <property type="component" value="Unassembled WGS sequence"/>
</dbReference>
<dbReference type="PROSITE" id="PS51975">
    <property type="entry name" value="RNASE_H_2"/>
    <property type="match status" value="1"/>
</dbReference>
<reference evidence="12" key="2">
    <citation type="submission" date="2020-12" db="EMBL/GenBank/DDBJ databases">
        <title>New Spironucleus salmonicida genome in near-complete chromosomes.</title>
        <authorList>
            <person name="Xu F."/>
            <person name="Kurt Z."/>
            <person name="Jimenez-Gonzalez A."/>
            <person name="Astvaldsson A."/>
            <person name="Andersson J.O."/>
            <person name="Svard S.G."/>
        </authorList>
    </citation>
    <scope>NUCLEOTIDE SEQUENCE</scope>
    <source>
        <strain evidence="12">ATCC 50377</strain>
    </source>
</reference>
<protein>
    <recommendedName>
        <fullName evidence="9">Ribonuclease</fullName>
        <ecNumber evidence="9">3.1.26.4</ecNumber>
    </recommendedName>
</protein>
<dbReference type="PANTHER" id="PTHR10954:SF7">
    <property type="entry name" value="RIBONUCLEASE H2 SUBUNIT A"/>
    <property type="match status" value="1"/>
</dbReference>
<dbReference type="InterPro" id="IPR023160">
    <property type="entry name" value="RNase_HII_hlx-loop-hlx_cap_dom"/>
</dbReference>
<evidence type="ECO:0000256" key="2">
    <source>
        <dbReference type="ARBA" id="ARBA00001946"/>
    </source>
</evidence>
<feature type="binding site" evidence="8">
    <location>
        <position position="9"/>
    </location>
    <ligand>
        <name>a divalent metal cation</name>
        <dbReference type="ChEBI" id="CHEBI:60240"/>
    </ligand>
</feature>
<dbReference type="NCBIfam" id="TIGR00729">
    <property type="entry name" value="ribonuclease HII"/>
    <property type="match status" value="1"/>
</dbReference>
<evidence type="ECO:0000256" key="5">
    <source>
        <dbReference type="ARBA" id="ARBA00022723"/>
    </source>
</evidence>
<dbReference type="Gene3D" id="3.30.420.10">
    <property type="entry name" value="Ribonuclease H-like superfamily/Ribonuclease H"/>
    <property type="match status" value="1"/>
</dbReference>
<dbReference type="OrthoDB" id="7462577at2759"/>
<comment type="similarity">
    <text evidence="3">Belongs to the RNase HII family. Eukaryotic subfamily.</text>
</comment>
<evidence type="ECO:0000256" key="6">
    <source>
        <dbReference type="ARBA" id="ARBA00022759"/>
    </source>
</evidence>
<keyword evidence="13" id="KW-1185">Reference proteome</keyword>
<name>V6LHE1_9EUKA</name>
<dbReference type="InterPro" id="IPR001352">
    <property type="entry name" value="RNase_HII/HIII"/>
</dbReference>
<dbReference type="Gene3D" id="1.10.10.460">
    <property type="entry name" value="Ribonuclease hii. Domain 2"/>
    <property type="match status" value="1"/>
</dbReference>
<evidence type="ECO:0000256" key="7">
    <source>
        <dbReference type="ARBA" id="ARBA00022801"/>
    </source>
</evidence>
<comment type="function">
    <text evidence="9">Endonuclease that specifically degrades the RNA of RNA-DNA hybrids.</text>
</comment>
<keyword evidence="4 8" id="KW-0540">Nuclease</keyword>
<dbReference type="CDD" id="cd07181">
    <property type="entry name" value="RNase_HII_eukaryota_like"/>
    <property type="match status" value="1"/>
</dbReference>
<keyword evidence="5 8" id="KW-0479">Metal-binding</keyword>